<keyword evidence="2 4" id="KW-0378">Hydrolase</keyword>
<dbReference type="InterPro" id="IPR017853">
    <property type="entry name" value="GH"/>
</dbReference>
<comment type="caution">
    <text evidence="6">The sequence shown here is derived from an EMBL/GenBank/DDBJ whole genome shotgun (WGS) entry which is preliminary data.</text>
</comment>
<accession>A0ABR7D9B8</accession>
<keyword evidence="7" id="KW-1185">Reference proteome</keyword>
<feature type="domain" description="GH26" evidence="5">
    <location>
        <begin position="28"/>
        <end position="329"/>
    </location>
</feature>
<keyword evidence="3 4" id="KW-0326">Glycosidase</keyword>
<dbReference type="InterPro" id="IPR022790">
    <property type="entry name" value="GH26_dom"/>
</dbReference>
<feature type="active site" description="Proton donor" evidence="4">
    <location>
        <position position="186"/>
    </location>
</feature>
<feature type="active site" description="Nucleophile" evidence="4">
    <location>
        <position position="278"/>
    </location>
</feature>
<dbReference type="Gene3D" id="3.20.20.80">
    <property type="entry name" value="Glycosidases"/>
    <property type="match status" value="1"/>
</dbReference>
<comment type="similarity">
    <text evidence="1 4">Belongs to the glycosyl hydrolase 26 family.</text>
</comment>
<dbReference type="PRINTS" id="PR00739">
    <property type="entry name" value="GLHYDRLASE26"/>
</dbReference>
<name>A0ABR7D9B8_9CLOT</name>
<reference evidence="6 7" key="1">
    <citation type="submission" date="2020-08" db="EMBL/GenBank/DDBJ databases">
        <title>Genome public.</title>
        <authorList>
            <person name="Liu C."/>
            <person name="Sun Q."/>
        </authorList>
    </citation>
    <scope>NUCLEOTIDE SEQUENCE [LARGE SCALE GENOMIC DNA]</scope>
    <source>
        <strain evidence="6 7">NSJ-6</strain>
    </source>
</reference>
<gene>
    <name evidence="6" type="ORF">H8S20_03350</name>
</gene>
<dbReference type="Proteomes" id="UP000596929">
    <property type="component" value="Unassembled WGS sequence"/>
</dbReference>
<evidence type="ECO:0000313" key="6">
    <source>
        <dbReference type="EMBL" id="MBC5627922.1"/>
    </source>
</evidence>
<proteinExistence type="inferred from homology"/>
<dbReference type="PANTHER" id="PTHR40079">
    <property type="entry name" value="MANNAN ENDO-1,4-BETA-MANNOSIDASE E-RELATED"/>
    <property type="match status" value="1"/>
</dbReference>
<dbReference type="PROSITE" id="PS51764">
    <property type="entry name" value="GH26"/>
    <property type="match status" value="1"/>
</dbReference>
<dbReference type="EMBL" id="JACOOO010000004">
    <property type="protein sequence ID" value="MBC5627922.1"/>
    <property type="molecule type" value="Genomic_DNA"/>
</dbReference>
<dbReference type="InterPro" id="IPR000805">
    <property type="entry name" value="Glyco_hydro_26"/>
</dbReference>
<dbReference type="RefSeq" id="WP_186859280.1">
    <property type="nucleotide sequence ID" value="NZ_JACOOO010000004.1"/>
</dbReference>
<dbReference type="PANTHER" id="PTHR40079:SF4">
    <property type="entry name" value="GH26 DOMAIN-CONTAINING PROTEIN-RELATED"/>
    <property type="match status" value="1"/>
</dbReference>
<evidence type="ECO:0000313" key="7">
    <source>
        <dbReference type="Proteomes" id="UP000596929"/>
    </source>
</evidence>
<dbReference type="Pfam" id="PF02156">
    <property type="entry name" value="Glyco_hydro_26"/>
    <property type="match status" value="1"/>
</dbReference>
<organism evidence="6 7">
    <name type="scientific">Clostridium hominis</name>
    <dbReference type="NCBI Taxonomy" id="2763036"/>
    <lineage>
        <taxon>Bacteria</taxon>
        <taxon>Bacillati</taxon>
        <taxon>Bacillota</taxon>
        <taxon>Clostridia</taxon>
        <taxon>Eubacteriales</taxon>
        <taxon>Clostridiaceae</taxon>
        <taxon>Clostridium</taxon>
    </lineage>
</organism>
<evidence type="ECO:0000256" key="4">
    <source>
        <dbReference type="PROSITE-ProRule" id="PRU01100"/>
    </source>
</evidence>
<dbReference type="SUPFAM" id="SSF51445">
    <property type="entry name" value="(Trans)glycosidases"/>
    <property type="match status" value="1"/>
</dbReference>
<evidence type="ECO:0000256" key="3">
    <source>
        <dbReference type="ARBA" id="ARBA00023295"/>
    </source>
</evidence>
<evidence type="ECO:0000259" key="5">
    <source>
        <dbReference type="PROSITE" id="PS51764"/>
    </source>
</evidence>
<sequence length="335" mass="38930">MNSELLEEKEKSELDSPNFILSNKNASDECKNLMKYFSSIFGKNILSGQHCNKSTMPDIEYIRRVTGKTPAILGFDLLSYSAGVETTESTFECIDEVTNNKGTVEAALYWAKNTNAIITFCWHWFSPLKGKDKSFYTKNTSFNLVRALIDGTEENLALIKDLDMIAYELKKFKDNNIPILWRPLHEACGGWFWWGAYGSQSYIKLYRLMYERYVEDHKLNNLIWVWNSPDKDWYPGDDVVDINSADYYAPLGDNRPLIEEYNAFYNIPSSKKPLALGENGPIPDPELIKLSKAYWLWFMVWNNIAERILWNSGEDLKRYFSNDFVITLEDLPKLR</sequence>
<evidence type="ECO:0000256" key="2">
    <source>
        <dbReference type="ARBA" id="ARBA00022801"/>
    </source>
</evidence>
<evidence type="ECO:0000256" key="1">
    <source>
        <dbReference type="ARBA" id="ARBA00007754"/>
    </source>
</evidence>
<protein>
    <submittedName>
        <fullName evidence="6">Beta-mannosidase</fullName>
    </submittedName>
</protein>